<feature type="region of interest" description="Disordered" evidence="1">
    <location>
        <begin position="1"/>
        <end position="24"/>
    </location>
</feature>
<dbReference type="PANTHER" id="PTHR47843:SF5">
    <property type="entry name" value="BTB_POZ DOMAIN PROTEIN"/>
    <property type="match status" value="1"/>
</dbReference>
<feature type="compositionally biased region" description="Acidic residues" evidence="1">
    <location>
        <begin position="137"/>
        <end position="146"/>
    </location>
</feature>
<proteinExistence type="predicted"/>
<accession>A0A3N4HQ23</accession>
<evidence type="ECO:0000256" key="1">
    <source>
        <dbReference type="SAM" id="MobiDB-lite"/>
    </source>
</evidence>
<dbReference type="SUPFAM" id="SSF54695">
    <property type="entry name" value="POZ domain"/>
    <property type="match status" value="1"/>
</dbReference>
<feature type="domain" description="BTB" evidence="2">
    <location>
        <begin position="61"/>
        <end position="128"/>
    </location>
</feature>
<name>A0A3N4HQ23_ASCIM</name>
<feature type="region of interest" description="Disordered" evidence="1">
    <location>
        <begin position="127"/>
        <end position="148"/>
    </location>
</feature>
<evidence type="ECO:0000313" key="4">
    <source>
        <dbReference type="Proteomes" id="UP000275078"/>
    </source>
</evidence>
<dbReference type="STRING" id="1160509.A0A3N4HQ23"/>
<dbReference type="Proteomes" id="UP000275078">
    <property type="component" value="Unassembled WGS sequence"/>
</dbReference>
<dbReference type="CDD" id="cd18186">
    <property type="entry name" value="BTB_POZ_ZBTB_KLHL-like"/>
    <property type="match status" value="1"/>
</dbReference>
<dbReference type="InterPro" id="IPR011333">
    <property type="entry name" value="SKP1/BTB/POZ_sf"/>
</dbReference>
<dbReference type="OrthoDB" id="6359816at2759"/>
<protein>
    <recommendedName>
        <fullName evidence="2">BTB domain-containing protein</fullName>
    </recommendedName>
</protein>
<gene>
    <name evidence="3" type="ORF">BJ508DRAFT_417833</name>
</gene>
<dbReference type="AlphaFoldDB" id="A0A3N4HQ23"/>
<dbReference type="Gene3D" id="3.30.710.10">
    <property type="entry name" value="Potassium Channel Kv1.1, Chain A"/>
    <property type="match status" value="1"/>
</dbReference>
<sequence>MATATTTSVYSTPATSRQTTSNERYPTQISASIRLQQKTLDVPSLTVLRANAVLLKSGRYSDLTIKCQEREFKVHKAVVCMQSSFFEACVDGGFRESLDGVINLAEDDPDTVSRMLSYIYTMNYSDKDPAHTPSSDDGSDDDELDESTVKRSQLRNNVLVYSIADKYGIDGLKNYARNQFERLQSSETLDKSVLLETAALVYDVTRGDDRALRELITARLTRALDILAGDEEFRQLCQSNGELCYDMLLAHKRYSEEQRDVINAANEGYIKAEKLVETVIAERQFCGSVFCQGLRSQLKVRRTGSIHGGNLTLELWCKMCGWSGADPDFSVSFSRTNLHRDAR</sequence>
<organism evidence="3 4">
    <name type="scientific">Ascobolus immersus RN42</name>
    <dbReference type="NCBI Taxonomy" id="1160509"/>
    <lineage>
        <taxon>Eukaryota</taxon>
        <taxon>Fungi</taxon>
        <taxon>Dikarya</taxon>
        <taxon>Ascomycota</taxon>
        <taxon>Pezizomycotina</taxon>
        <taxon>Pezizomycetes</taxon>
        <taxon>Pezizales</taxon>
        <taxon>Ascobolaceae</taxon>
        <taxon>Ascobolus</taxon>
    </lineage>
</organism>
<reference evidence="3 4" key="1">
    <citation type="journal article" date="2018" name="Nat. Ecol. Evol.">
        <title>Pezizomycetes genomes reveal the molecular basis of ectomycorrhizal truffle lifestyle.</title>
        <authorList>
            <person name="Murat C."/>
            <person name="Payen T."/>
            <person name="Noel B."/>
            <person name="Kuo A."/>
            <person name="Morin E."/>
            <person name="Chen J."/>
            <person name="Kohler A."/>
            <person name="Krizsan K."/>
            <person name="Balestrini R."/>
            <person name="Da Silva C."/>
            <person name="Montanini B."/>
            <person name="Hainaut M."/>
            <person name="Levati E."/>
            <person name="Barry K.W."/>
            <person name="Belfiori B."/>
            <person name="Cichocki N."/>
            <person name="Clum A."/>
            <person name="Dockter R.B."/>
            <person name="Fauchery L."/>
            <person name="Guy J."/>
            <person name="Iotti M."/>
            <person name="Le Tacon F."/>
            <person name="Lindquist E.A."/>
            <person name="Lipzen A."/>
            <person name="Malagnac F."/>
            <person name="Mello A."/>
            <person name="Molinier V."/>
            <person name="Miyauchi S."/>
            <person name="Poulain J."/>
            <person name="Riccioni C."/>
            <person name="Rubini A."/>
            <person name="Sitrit Y."/>
            <person name="Splivallo R."/>
            <person name="Traeger S."/>
            <person name="Wang M."/>
            <person name="Zifcakova L."/>
            <person name="Wipf D."/>
            <person name="Zambonelli A."/>
            <person name="Paolocci F."/>
            <person name="Nowrousian M."/>
            <person name="Ottonello S."/>
            <person name="Baldrian P."/>
            <person name="Spatafora J.W."/>
            <person name="Henrissat B."/>
            <person name="Nagy L.G."/>
            <person name="Aury J.M."/>
            <person name="Wincker P."/>
            <person name="Grigoriev I.V."/>
            <person name="Bonfante P."/>
            <person name="Martin F.M."/>
        </authorList>
    </citation>
    <scope>NUCLEOTIDE SEQUENCE [LARGE SCALE GENOMIC DNA]</scope>
    <source>
        <strain evidence="3 4">RN42</strain>
    </source>
</reference>
<dbReference type="SMART" id="SM00225">
    <property type="entry name" value="BTB"/>
    <property type="match status" value="1"/>
</dbReference>
<evidence type="ECO:0000259" key="2">
    <source>
        <dbReference type="PROSITE" id="PS50097"/>
    </source>
</evidence>
<dbReference type="PANTHER" id="PTHR47843">
    <property type="entry name" value="BTB DOMAIN-CONTAINING PROTEIN-RELATED"/>
    <property type="match status" value="1"/>
</dbReference>
<evidence type="ECO:0000313" key="3">
    <source>
        <dbReference type="EMBL" id="RPA75925.1"/>
    </source>
</evidence>
<dbReference type="PROSITE" id="PS50097">
    <property type="entry name" value="BTB"/>
    <property type="match status" value="1"/>
</dbReference>
<dbReference type="InterPro" id="IPR000210">
    <property type="entry name" value="BTB/POZ_dom"/>
</dbReference>
<keyword evidence="4" id="KW-1185">Reference proteome</keyword>
<dbReference type="Pfam" id="PF00651">
    <property type="entry name" value="BTB"/>
    <property type="match status" value="1"/>
</dbReference>
<dbReference type="EMBL" id="ML119754">
    <property type="protein sequence ID" value="RPA75925.1"/>
    <property type="molecule type" value="Genomic_DNA"/>
</dbReference>